<dbReference type="InterPro" id="IPR013899">
    <property type="entry name" value="DUF1771"/>
</dbReference>
<dbReference type="GO" id="GO:0004519">
    <property type="term" value="F:endonuclease activity"/>
    <property type="evidence" value="ECO:0007669"/>
    <property type="project" value="TreeGrafter"/>
</dbReference>
<dbReference type="CDD" id="cd14365">
    <property type="entry name" value="CUE_N4BP2"/>
    <property type="match status" value="1"/>
</dbReference>
<feature type="compositionally biased region" description="Low complexity" evidence="2">
    <location>
        <begin position="813"/>
        <end position="822"/>
    </location>
</feature>
<dbReference type="SMART" id="SM00463">
    <property type="entry name" value="SMR"/>
    <property type="match status" value="1"/>
</dbReference>
<dbReference type="Pfam" id="PF08590">
    <property type="entry name" value="DUF1771"/>
    <property type="match status" value="1"/>
</dbReference>
<gene>
    <name evidence="6" type="primary">LOC106511217</name>
</gene>
<evidence type="ECO:0000259" key="4">
    <source>
        <dbReference type="PROSITE" id="PS51140"/>
    </source>
</evidence>
<dbReference type="SUPFAM" id="SSF160443">
    <property type="entry name" value="SMR domain-like"/>
    <property type="match status" value="1"/>
</dbReference>
<feature type="coiled-coil region" evidence="1">
    <location>
        <begin position="1327"/>
        <end position="1354"/>
    </location>
</feature>
<dbReference type="InterPro" id="IPR002625">
    <property type="entry name" value="Smr_dom"/>
</dbReference>
<dbReference type="InterPro" id="IPR041801">
    <property type="entry name" value="N4BP2_CUE"/>
</dbReference>
<dbReference type="InterPro" id="IPR056719">
    <property type="entry name" value="DUF7817"/>
</dbReference>
<dbReference type="SUPFAM" id="SSF52540">
    <property type="entry name" value="P-loop containing nucleoside triphosphate hydrolases"/>
    <property type="match status" value="1"/>
</dbReference>
<dbReference type="PANTHER" id="PTHR46535">
    <property type="entry name" value="NEDD4-BINDING PROTEIN 2"/>
    <property type="match status" value="1"/>
</dbReference>
<accession>A0A2I4AIU2</accession>
<dbReference type="Pfam" id="PF01713">
    <property type="entry name" value="Smr"/>
    <property type="match status" value="1"/>
</dbReference>
<evidence type="ECO:0000256" key="2">
    <source>
        <dbReference type="SAM" id="MobiDB-lite"/>
    </source>
</evidence>
<protein>
    <submittedName>
        <fullName evidence="6">NEDD4-binding protein 2</fullName>
    </submittedName>
</protein>
<feature type="compositionally biased region" description="Basic and acidic residues" evidence="2">
    <location>
        <begin position="1434"/>
        <end position="1456"/>
    </location>
</feature>
<feature type="region of interest" description="Disordered" evidence="2">
    <location>
        <begin position="1"/>
        <end position="36"/>
    </location>
</feature>
<dbReference type="STRING" id="52670.A0A2I4AIU2"/>
<feature type="compositionally biased region" description="Polar residues" evidence="2">
    <location>
        <begin position="1259"/>
        <end position="1275"/>
    </location>
</feature>
<feature type="region of interest" description="Disordered" evidence="2">
    <location>
        <begin position="1239"/>
        <end position="1322"/>
    </location>
</feature>
<dbReference type="InParanoid" id="A0A2I4AIU2"/>
<dbReference type="Proteomes" id="UP000192220">
    <property type="component" value="Unplaced"/>
</dbReference>
<feature type="region of interest" description="Disordered" evidence="2">
    <location>
        <begin position="1432"/>
        <end position="1469"/>
    </location>
</feature>
<feature type="region of interest" description="Disordered" evidence="2">
    <location>
        <begin position="1076"/>
        <end position="1097"/>
    </location>
</feature>
<dbReference type="SUPFAM" id="SSF46934">
    <property type="entry name" value="UBA-like"/>
    <property type="match status" value="1"/>
</dbReference>
<organism evidence="5 6">
    <name type="scientific">Austrofundulus limnaeus</name>
    <name type="common">Annual killifish</name>
    <dbReference type="NCBI Taxonomy" id="52670"/>
    <lineage>
        <taxon>Eukaryota</taxon>
        <taxon>Metazoa</taxon>
        <taxon>Chordata</taxon>
        <taxon>Craniata</taxon>
        <taxon>Vertebrata</taxon>
        <taxon>Euteleostomi</taxon>
        <taxon>Actinopterygii</taxon>
        <taxon>Neopterygii</taxon>
        <taxon>Teleostei</taxon>
        <taxon>Neoteleostei</taxon>
        <taxon>Acanthomorphata</taxon>
        <taxon>Ovalentaria</taxon>
        <taxon>Atherinomorphae</taxon>
        <taxon>Cyprinodontiformes</taxon>
        <taxon>Rivulidae</taxon>
        <taxon>Austrofundulus</taxon>
    </lineage>
</organism>
<feature type="region of interest" description="Disordered" evidence="2">
    <location>
        <begin position="812"/>
        <end position="848"/>
    </location>
</feature>
<dbReference type="InterPro" id="IPR003892">
    <property type="entry name" value="CUE"/>
</dbReference>
<keyword evidence="5" id="KW-1185">Reference proteome</keyword>
<feature type="region of interest" description="Disordered" evidence="2">
    <location>
        <begin position="950"/>
        <end position="970"/>
    </location>
</feature>
<dbReference type="Gene3D" id="3.30.1370.110">
    <property type="match status" value="1"/>
</dbReference>
<dbReference type="Pfam" id="PF02845">
    <property type="entry name" value="CUE"/>
    <property type="match status" value="1"/>
</dbReference>
<dbReference type="RefSeq" id="XP_013855425.1">
    <property type="nucleotide sequence ID" value="XM_013999971.1"/>
</dbReference>
<dbReference type="PANTHER" id="PTHR46535:SF1">
    <property type="entry name" value="NEDD4-BINDING PROTEIN 2"/>
    <property type="match status" value="1"/>
</dbReference>
<dbReference type="PROSITE" id="PS51140">
    <property type="entry name" value="CUE"/>
    <property type="match status" value="1"/>
</dbReference>
<evidence type="ECO:0000259" key="3">
    <source>
        <dbReference type="PROSITE" id="PS50828"/>
    </source>
</evidence>
<dbReference type="OrthoDB" id="3231855at2759"/>
<dbReference type="GO" id="GO:0005634">
    <property type="term" value="C:nucleus"/>
    <property type="evidence" value="ECO:0007669"/>
    <property type="project" value="TreeGrafter"/>
</dbReference>
<dbReference type="InterPro" id="IPR056720">
    <property type="entry name" value="DUF7818"/>
</dbReference>
<dbReference type="InterPro" id="IPR052772">
    <property type="entry name" value="Endo/PolyKinase_Domain-Protein"/>
</dbReference>
<dbReference type="Gene3D" id="1.10.8.10">
    <property type="entry name" value="DNA helicase RuvA subunit, C-terminal domain"/>
    <property type="match status" value="1"/>
</dbReference>
<feature type="compositionally biased region" description="Polar residues" evidence="2">
    <location>
        <begin position="1083"/>
        <end position="1097"/>
    </location>
</feature>
<dbReference type="Pfam" id="PF25126">
    <property type="entry name" value="DUF7818"/>
    <property type="match status" value="1"/>
</dbReference>
<name>A0A2I4AIU2_AUSLI</name>
<dbReference type="SMART" id="SM00546">
    <property type="entry name" value="CUE"/>
    <property type="match status" value="2"/>
</dbReference>
<feature type="region of interest" description="Disordered" evidence="2">
    <location>
        <begin position="130"/>
        <end position="152"/>
    </location>
</feature>
<dbReference type="Gene3D" id="3.40.50.300">
    <property type="entry name" value="P-loop containing nucleotide triphosphate hydrolases"/>
    <property type="match status" value="1"/>
</dbReference>
<evidence type="ECO:0000313" key="6">
    <source>
        <dbReference type="RefSeq" id="XP_013855425.1"/>
    </source>
</evidence>
<feature type="region of interest" description="Disordered" evidence="2">
    <location>
        <begin position="175"/>
        <end position="197"/>
    </location>
</feature>
<dbReference type="GO" id="GO:0043130">
    <property type="term" value="F:ubiquitin binding"/>
    <property type="evidence" value="ECO:0007669"/>
    <property type="project" value="InterPro"/>
</dbReference>
<dbReference type="InterPro" id="IPR027417">
    <property type="entry name" value="P-loop_NTPase"/>
</dbReference>
<dbReference type="InterPro" id="IPR056718">
    <property type="entry name" value="DUF7816"/>
</dbReference>
<dbReference type="Pfam" id="PF25125">
    <property type="entry name" value="DUF7817"/>
    <property type="match status" value="1"/>
</dbReference>
<feature type="compositionally biased region" description="Basic and acidic residues" evidence="2">
    <location>
        <begin position="1279"/>
        <end position="1295"/>
    </location>
</feature>
<dbReference type="SMART" id="SM01162">
    <property type="entry name" value="DUF1771"/>
    <property type="match status" value="1"/>
</dbReference>
<feature type="compositionally biased region" description="Basic and acidic residues" evidence="2">
    <location>
        <begin position="1570"/>
        <end position="1589"/>
    </location>
</feature>
<dbReference type="InterPro" id="IPR009060">
    <property type="entry name" value="UBA-like_sf"/>
</dbReference>
<feature type="domain" description="Smr" evidence="3">
    <location>
        <begin position="1675"/>
        <end position="1754"/>
    </location>
</feature>
<keyword evidence="1" id="KW-0175">Coiled coil</keyword>
<dbReference type="PROSITE" id="PS50828">
    <property type="entry name" value="SMR"/>
    <property type="match status" value="1"/>
</dbReference>
<dbReference type="InterPro" id="IPR036063">
    <property type="entry name" value="Smr_dom_sf"/>
</dbReference>
<sequence length="1754" mass="194315">MPRRKKNGQSPARQPAGPPKLGSLGDNTSYPPLPHRSYNIAMASNFQPGTTLKTSSADKEKIVKSMQEMFSHLDPDVIHIVLSECDYKVENAMDSLLELSVAAEVLTPNPPPPPFVSGFEHTAAALLSPHHFSEPQPDDAHSPPPSSSPLSTSLLTEELDLLIDQELETLAAQQDVEGEQCTAEAPLSSFPPLPDHQQALPELLRSSLEAGTGEHVTDQPSLSGGLVEHLSLVSSPLNQLHISNDQIPEAQTDVVDFTHLVTELSPDKPKPPLDLASSGRPSAFQVYKKQEALSEGLTDTDSAVSGARSKVNLLCGNPLNYMPPPWNLVAPTISPQIHGNQRPAFITPVAQAPSVWLSHTRHASPWLCQGPFSQAPLKPSAAIPKSWALTAPGPAPARLSRLYLQGKVLVLLRGPPGSGKSTLARALLDHNPGGVILSTDDYFIRGGQYWFDPSVLGEAHEWNHRRAREAFERAVNPIIIDNTNMQSWEMRPYVAQALRHAYKVLFKEPDTWWKNKPRELERRSTHSVPVEKIRYMLNGYDRFVTVQSIMGSHMPEGKQRFLQENRCALPFTSGSPCPDLVGQPGPIEQHKKSHPQLFSSLPDVSSLGQSGTVGVHEDAFCESTESLSLREEAIGRPDSLNADVDSDLGELDSQLDAQFEPNHPGGDQRIPDCIVESVMNEDQVGDEEQGAFFESIGQRVRRERASRRCGVEMEEPVDLVKDTDSSDRERAKHEEAEGGKMLDFEGDWPTERSLEQRQVRRRERPNEMNVNEAGAGAIDDEAVKSEQSGSGVTELQKLLDLIQTGVVPFHTGSSCSQSLSQSSEDEIQKEDEAGGSRASSKGELPDCVQDWKTADSGAVVNLRDSDWERVEIEITEKHTDVSDIGRELLDFKTEHLNLTFVCGDKLENSSFQNEAGRGVGLKELAENTRRAVSKGDDSCVSETCESPACEGVTENTTGSQERKQRQGRRSGKQCKLALTFTQNCPTSSLNSSDYLSTTADVKDNDMNRVNSDTFSPAHGTSCDFKPGLDLLPSSDSDGQSQLPASLVLIEMGRFTQTEPRDFALLWRLNRPNSSGDTAVPVGGQSSDINVTEGNSSRFVPRPSAAALADQVPYRGVHEKGTQVEEKELGVTQDRLGSLRILSCHFKLVSFDTLEDLYDKCHQDLEWTTNLLLDSGERFFKEEEEEVEAHGAADKNNTTSGPGEGLCENIEAVKCPDASNQHEDRLKGEQTGLKEDILQSTCGNEGKGSMGVFSKGANEEPSSTTPNLGQALQTELNLPEAEKESKQSISTDHKVTSEPGPGGGARVGGVNNEEEITDESRTNIQDEIASMDEINRLLQAELEELESETEQRKMQRCSLEIQTVELKLPTELALQLTELFGPVGVDLGTCSADDFAVQMDLKLAKLLHQKWKETIQEKQRQATLSFHLLQQSSGRRFDEPRDRTHPANFSTRKDGDKSLVGQPEASGQMPVMDHWNVSRPQVSLRDIIKEEQVLQENMQKTRQSRADLDRWDGATLLKEKQLFSLFPTIDKHFLQDIFRDHNYSLTQTELFLRSLLNEEPVKTVVAPEPPQSDRHRAASREREKKQRHPEATVPRYQDTEDPEYEDFRAEACLQRKRQLESFAKASEAYKQGRKEVASFYAQQGHLHGQRVREANYRAAVQIFERVNSSLLPRNILDLHGLHVDEALEHLAQVLHDKTADFEQGLCQPHLSVITGRGNHSQGGVARIRPAVIDYLTNKHYRFTEPKPGLVLVYLK</sequence>
<reference evidence="6" key="1">
    <citation type="submission" date="2025-08" db="UniProtKB">
        <authorList>
            <consortium name="RefSeq"/>
        </authorList>
    </citation>
    <scope>IDENTIFICATION</scope>
</reference>
<dbReference type="Pfam" id="PF13671">
    <property type="entry name" value="AAA_33"/>
    <property type="match status" value="1"/>
</dbReference>
<dbReference type="KEGG" id="alim:106511217"/>
<evidence type="ECO:0000313" key="5">
    <source>
        <dbReference type="Proteomes" id="UP000192220"/>
    </source>
</evidence>
<feature type="domain" description="CUE" evidence="4">
    <location>
        <begin position="58"/>
        <end position="101"/>
    </location>
</feature>
<evidence type="ECO:0000256" key="1">
    <source>
        <dbReference type="SAM" id="Coils"/>
    </source>
</evidence>
<feature type="region of interest" description="Disordered" evidence="2">
    <location>
        <begin position="1561"/>
        <end position="1599"/>
    </location>
</feature>
<proteinExistence type="predicted"/>
<dbReference type="Pfam" id="PF25124">
    <property type="entry name" value="DUF7816"/>
    <property type="match status" value="1"/>
</dbReference>